<dbReference type="PANTHER" id="PTHR23057">
    <property type="entry name" value="JUXTAPOSED WITH ANOTHER ZINC FINGER PROTEIN 1"/>
    <property type="match status" value="1"/>
</dbReference>
<dbReference type="PANTHER" id="PTHR23057:SF0">
    <property type="entry name" value="JUXTAPOSED WITH ANOTHER ZINC FINGER PROTEIN 1"/>
    <property type="match status" value="1"/>
</dbReference>
<organism evidence="8">
    <name type="scientific">Clastoptera arizonana</name>
    <name type="common">Arizona spittle bug</name>
    <dbReference type="NCBI Taxonomy" id="38151"/>
    <lineage>
        <taxon>Eukaryota</taxon>
        <taxon>Metazoa</taxon>
        <taxon>Ecdysozoa</taxon>
        <taxon>Arthropoda</taxon>
        <taxon>Hexapoda</taxon>
        <taxon>Insecta</taxon>
        <taxon>Pterygota</taxon>
        <taxon>Neoptera</taxon>
        <taxon>Paraneoptera</taxon>
        <taxon>Hemiptera</taxon>
        <taxon>Auchenorrhyncha</taxon>
        <taxon>Cercopoidea</taxon>
        <taxon>Clastopteridae</taxon>
        <taxon>Clastoptera</taxon>
    </lineage>
</organism>
<dbReference type="GO" id="GO:0005634">
    <property type="term" value="C:nucleus"/>
    <property type="evidence" value="ECO:0007669"/>
    <property type="project" value="TreeGrafter"/>
</dbReference>
<feature type="domain" description="C2H2-type" evidence="7">
    <location>
        <begin position="185"/>
        <end position="212"/>
    </location>
</feature>
<dbReference type="SMART" id="SM00355">
    <property type="entry name" value="ZnF_C2H2"/>
    <property type="match status" value="3"/>
</dbReference>
<evidence type="ECO:0000256" key="4">
    <source>
        <dbReference type="ARBA" id="ARBA00022833"/>
    </source>
</evidence>
<evidence type="ECO:0000313" key="8">
    <source>
        <dbReference type="EMBL" id="JAS05546.1"/>
    </source>
</evidence>
<dbReference type="GO" id="GO:0008270">
    <property type="term" value="F:zinc ion binding"/>
    <property type="evidence" value="ECO:0007669"/>
    <property type="project" value="UniProtKB-KW"/>
</dbReference>
<evidence type="ECO:0000313" key="9">
    <source>
        <dbReference type="EMBL" id="JAS25288.1"/>
    </source>
</evidence>
<accession>A0A1B6BW75</accession>
<dbReference type="AlphaFoldDB" id="A0A1B6BW75"/>
<proteinExistence type="predicted"/>
<gene>
    <name evidence="9" type="ORF">g.44570</name>
    <name evidence="8" type="ORF">g.44571</name>
</gene>
<dbReference type="EMBL" id="GEDC01031752">
    <property type="protein sequence ID" value="JAS05546.1"/>
    <property type="molecule type" value="Transcribed_RNA"/>
</dbReference>
<dbReference type="EMBL" id="GEDC01012010">
    <property type="protein sequence ID" value="JAS25288.1"/>
    <property type="molecule type" value="Transcribed_RNA"/>
</dbReference>
<evidence type="ECO:0000256" key="2">
    <source>
        <dbReference type="ARBA" id="ARBA00022737"/>
    </source>
</evidence>
<name>A0A1B6BW75_9HEMI</name>
<dbReference type="Gene3D" id="3.30.160.60">
    <property type="entry name" value="Classic Zinc Finger"/>
    <property type="match status" value="2"/>
</dbReference>
<evidence type="ECO:0000259" key="7">
    <source>
        <dbReference type="PROSITE" id="PS50157"/>
    </source>
</evidence>
<evidence type="ECO:0000256" key="1">
    <source>
        <dbReference type="ARBA" id="ARBA00022723"/>
    </source>
</evidence>
<reference evidence="8" key="1">
    <citation type="submission" date="2015-12" db="EMBL/GenBank/DDBJ databases">
        <title>De novo transcriptome assembly of four potential Pierce s Disease insect vectors from Arizona vineyards.</title>
        <authorList>
            <person name="Tassone E.E."/>
        </authorList>
    </citation>
    <scope>NUCLEOTIDE SEQUENCE</scope>
</reference>
<dbReference type="SUPFAM" id="SSF57667">
    <property type="entry name" value="beta-beta-alpha zinc fingers"/>
    <property type="match status" value="2"/>
</dbReference>
<dbReference type="InterPro" id="IPR051580">
    <property type="entry name" value="ZnF-Chromatin_assoc"/>
</dbReference>
<protein>
    <recommendedName>
        <fullName evidence="7">C2H2-type domain-containing protein</fullName>
    </recommendedName>
</protein>
<dbReference type="InterPro" id="IPR036236">
    <property type="entry name" value="Znf_C2H2_sf"/>
</dbReference>
<dbReference type="PROSITE" id="PS00028">
    <property type="entry name" value="ZINC_FINGER_C2H2_1"/>
    <property type="match status" value="2"/>
</dbReference>
<sequence length="318" mass="34574">MAVFMINICKFNGCGITFQTLGDLIQHIEDNHIDYDPQVIEQQEQQQPQCMPLSYVLRFYTDTARKEVLDIKPKVKAIVTQRPIIQASIHTVTPNGSEVDDDEMMSDLEDSNDSWTTSEEFSSEFILRYGSKMTTPISPGANGINLEKPFACPVPGCKKRYKNVNGIKYHSKNGHKNDGKVRKGFKCHCGKSYKTGSGLKNHTSNMHNGANMTTLTTQTGEVLQVPSSQVTTIQPIRGLTLKQIASLGVPVKTLVVATKSPIEKAVKPTSPPPSSLGVLTPATSPQSPLPSPTPSPTISAPVPISSSIQTITIPVTSK</sequence>
<evidence type="ECO:0000256" key="3">
    <source>
        <dbReference type="ARBA" id="ARBA00022771"/>
    </source>
</evidence>
<feature type="region of interest" description="Disordered" evidence="6">
    <location>
        <begin position="93"/>
        <end position="115"/>
    </location>
</feature>
<evidence type="ECO:0000256" key="6">
    <source>
        <dbReference type="SAM" id="MobiDB-lite"/>
    </source>
</evidence>
<feature type="domain" description="C2H2-type" evidence="7">
    <location>
        <begin position="7"/>
        <end position="37"/>
    </location>
</feature>
<keyword evidence="3 5" id="KW-0863">Zinc-finger</keyword>
<dbReference type="PROSITE" id="PS50157">
    <property type="entry name" value="ZINC_FINGER_C2H2_2"/>
    <property type="match status" value="2"/>
</dbReference>
<keyword evidence="4" id="KW-0862">Zinc</keyword>
<dbReference type="InterPro" id="IPR013087">
    <property type="entry name" value="Znf_C2H2_type"/>
</dbReference>
<keyword evidence="2" id="KW-0677">Repeat</keyword>
<keyword evidence="1" id="KW-0479">Metal-binding</keyword>
<evidence type="ECO:0000256" key="5">
    <source>
        <dbReference type="PROSITE-ProRule" id="PRU00042"/>
    </source>
</evidence>
<feature type="region of interest" description="Disordered" evidence="6">
    <location>
        <begin position="263"/>
        <end position="303"/>
    </location>
</feature>
<feature type="compositionally biased region" description="Acidic residues" evidence="6">
    <location>
        <begin position="98"/>
        <end position="112"/>
    </location>
</feature>